<feature type="domain" description="PIN" evidence="1">
    <location>
        <begin position="5"/>
        <end position="118"/>
    </location>
</feature>
<dbReference type="InterPro" id="IPR029060">
    <property type="entry name" value="PIN-like_dom_sf"/>
</dbReference>
<dbReference type="AlphaFoldDB" id="A0A521G4L2"/>
<sequence length="159" mass="18101">MKRTIYIETSVISYLAAEMSENIRISSHQLVTHAFWKTLPNYNVFISDTVVMEASCGDAGKVQRRLWEIRDFSVLDTDAKTQELAKSLIREKAVPEKCPEDAVHIAVAAAHDIEFIVTWNFKHINNPFMMRKISSVVTNHGCSMPVICSPEEFMEAEHD</sequence>
<gene>
    <name evidence="2" type="ORF">CDV28_10287</name>
</gene>
<dbReference type="Proteomes" id="UP000316238">
    <property type="component" value="Unassembled WGS sequence"/>
</dbReference>
<evidence type="ECO:0000259" key="1">
    <source>
        <dbReference type="Pfam" id="PF01850"/>
    </source>
</evidence>
<protein>
    <submittedName>
        <fullName evidence="2">PIN domain-containing protein</fullName>
    </submittedName>
</protein>
<dbReference type="SUPFAM" id="SSF88723">
    <property type="entry name" value="PIN domain-like"/>
    <property type="match status" value="1"/>
</dbReference>
<name>A0A521G4L2_9BACT</name>
<dbReference type="Pfam" id="PF01850">
    <property type="entry name" value="PIN"/>
    <property type="match status" value="1"/>
</dbReference>
<reference evidence="2" key="1">
    <citation type="submission" date="2017-07" db="EMBL/GenBank/DDBJ databases">
        <title>The cable genome - Insights into the physiology and evolution of filamentous bacteria capable of sulfide oxidation via long distance electron transfer.</title>
        <authorList>
            <person name="Thorup C."/>
            <person name="Bjerg J.T."/>
            <person name="Schreiber L."/>
            <person name="Nielsen L.P."/>
            <person name="Kjeldsen K.U."/>
            <person name="Boesen T."/>
            <person name="Boggild A."/>
            <person name="Meysman F."/>
            <person name="Geelhoed J."/>
            <person name="Schramm A."/>
        </authorList>
    </citation>
    <scope>NUCLEOTIDE SEQUENCE [LARGE SCALE GENOMIC DNA]</scope>
    <source>
        <strain evidence="2">GS</strain>
    </source>
</reference>
<comment type="caution">
    <text evidence="2">The sequence shown here is derived from an EMBL/GenBank/DDBJ whole genome shotgun (WGS) entry which is preliminary data.</text>
</comment>
<evidence type="ECO:0000313" key="2">
    <source>
        <dbReference type="EMBL" id="TAA75965.1"/>
    </source>
</evidence>
<organism evidence="2 3">
    <name type="scientific">Candidatus Electronema aureum</name>
    <dbReference type="NCBI Taxonomy" id="2005002"/>
    <lineage>
        <taxon>Bacteria</taxon>
        <taxon>Pseudomonadati</taxon>
        <taxon>Thermodesulfobacteriota</taxon>
        <taxon>Desulfobulbia</taxon>
        <taxon>Desulfobulbales</taxon>
        <taxon>Desulfobulbaceae</taxon>
        <taxon>Candidatus Electronema</taxon>
    </lineage>
</organism>
<accession>A0A521G4L2</accession>
<proteinExistence type="predicted"/>
<keyword evidence="3" id="KW-1185">Reference proteome</keyword>
<dbReference type="InterPro" id="IPR002716">
    <property type="entry name" value="PIN_dom"/>
</dbReference>
<dbReference type="EMBL" id="NQJD01000002">
    <property type="protein sequence ID" value="TAA75965.1"/>
    <property type="molecule type" value="Genomic_DNA"/>
</dbReference>
<evidence type="ECO:0000313" key="3">
    <source>
        <dbReference type="Proteomes" id="UP000316238"/>
    </source>
</evidence>
<dbReference type="Gene3D" id="3.40.50.1010">
    <property type="entry name" value="5'-nuclease"/>
    <property type="match status" value="1"/>
</dbReference>